<evidence type="ECO:0008006" key="4">
    <source>
        <dbReference type="Google" id="ProtNLM"/>
    </source>
</evidence>
<gene>
    <name evidence="2" type="ORF">C449_07285</name>
</gene>
<feature type="region of interest" description="Disordered" evidence="1">
    <location>
        <begin position="47"/>
        <end position="90"/>
    </location>
</feature>
<dbReference type="PROSITE" id="PS51257">
    <property type="entry name" value="PROKAR_LIPOPROTEIN"/>
    <property type="match status" value="1"/>
</dbReference>
<dbReference type="RefSeq" id="WP_006077313.1">
    <property type="nucleotide sequence ID" value="NZ_AOMD01000018.1"/>
</dbReference>
<dbReference type="EMBL" id="AOMD01000018">
    <property type="protein sequence ID" value="EMA45408.1"/>
    <property type="molecule type" value="Genomic_DNA"/>
</dbReference>
<organism evidence="2 3">
    <name type="scientific">Halococcus saccharolyticus DSM 5350</name>
    <dbReference type="NCBI Taxonomy" id="1227455"/>
    <lineage>
        <taxon>Archaea</taxon>
        <taxon>Methanobacteriati</taxon>
        <taxon>Methanobacteriota</taxon>
        <taxon>Stenosarchaea group</taxon>
        <taxon>Halobacteria</taxon>
        <taxon>Halobacteriales</taxon>
        <taxon>Halococcaceae</taxon>
        <taxon>Halococcus</taxon>
    </lineage>
</organism>
<dbReference type="InParanoid" id="M0MJ74"/>
<keyword evidence="3" id="KW-1185">Reference proteome</keyword>
<sequence length="291" mass="29640">MTTRTVLAIAMCATVVLAGCAGLGGGGDNGTTASGAATTEATAIAEADTTAAGGEETTTAEDTATTAAEDEGTTTAAAATATTAGTMMGDDTTMATTTAMPTAGESPTITTGDVAGSEAFRFLAFEQPGTYTYEVTTGGSDGQEQSGEYVIDVVQASDDQYEVQVSFSMGEMSNQQTFTGTRQAVQQQMLSSQAGAFLAPLTTMTGFYGGRPLQVGQSWSSSSQQGTVGFEVTGEDSYAGVDCFVSQASLNGTTVHEACVSPDRGLAPYTVYYDESGTLTFEMELTSYEAG</sequence>
<proteinExistence type="predicted"/>
<evidence type="ECO:0000313" key="3">
    <source>
        <dbReference type="Proteomes" id="UP000011669"/>
    </source>
</evidence>
<evidence type="ECO:0000313" key="2">
    <source>
        <dbReference type="EMBL" id="EMA45408.1"/>
    </source>
</evidence>
<dbReference type="PATRIC" id="fig|1227455.4.peg.1486"/>
<dbReference type="STRING" id="1227455.C449_07285"/>
<evidence type="ECO:0000256" key="1">
    <source>
        <dbReference type="SAM" id="MobiDB-lite"/>
    </source>
</evidence>
<dbReference type="Proteomes" id="UP000011669">
    <property type="component" value="Unassembled WGS sequence"/>
</dbReference>
<protein>
    <recommendedName>
        <fullName evidence="4">Lipoprotein</fullName>
    </recommendedName>
</protein>
<comment type="caution">
    <text evidence="2">The sequence shown here is derived from an EMBL/GenBank/DDBJ whole genome shotgun (WGS) entry which is preliminary data.</text>
</comment>
<dbReference type="OrthoDB" id="214412at2157"/>
<dbReference type="AlphaFoldDB" id="M0MJ74"/>
<name>M0MJ74_9EURY</name>
<accession>M0MJ74</accession>
<reference evidence="2 3" key="1">
    <citation type="journal article" date="2014" name="PLoS Genet.">
        <title>Phylogenetically driven sequencing of extremely halophilic archaea reveals strategies for static and dynamic osmo-response.</title>
        <authorList>
            <person name="Becker E.A."/>
            <person name="Seitzer P.M."/>
            <person name="Tritt A."/>
            <person name="Larsen D."/>
            <person name="Krusor M."/>
            <person name="Yao A.I."/>
            <person name="Wu D."/>
            <person name="Madern D."/>
            <person name="Eisen J.A."/>
            <person name="Darling A.E."/>
            <person name="Facciotti M.T."/>
        </authorList>
    </citation>
    <scope>NUCLEOTIDE SEQUENCE [LARGE SCALE GENOMIC DNA]</scope>
    <source>
        <strain evidence="2 3">DSM 5350</strain>
    </source>
</reference>